<dbReference type="EMBL" id="FNGS01000007">
    <property type="protein sequence ID" value="SDM58702.1"/>
    <property type="molecule type" value="Genomic_DNA"/>
</dbReference>
<name>A0A1G9UFJ0_9BACT</name>
<accession>A0A1G9UFJ0</accession>
<sequence>MRFIQLTDEERAQLARLAKRSPNANVRKRSQCILLSSKGVSTTVLMQVFAVSRITLYHWFDKWEEKRYNGLVNQSGQGRKGKLVRVPVDCLEKIVAQNKNNLVKTLKDIQANYGITCHTITLRRHLQRTRLR</sequence>
<dbReference type="Proteomes" id="UP000198901">
    <property type="component" value="Unassembled WGS sequence"/>
</dbReference>
<organism evidence="1 2">
    <name type="scientific">Siphonobacter aquaeclarae</name>
    <dbReference type="NCBI Taxonomy" id="563176"/>
    <lineage>
        <taxon>Bacteria</taxon>
        <taxon>Pseudomonadati</taxon>
        <taxon>Bacteroidota</taxon>
        <taxon>Cytophagia</taxon>
        <taxon>Cytophagales</taxon>
        <taxon>Cytophagaceae</taxon>
        <taxon>Siphonobacter</taxon>
    </lineage>
</organism>
<dbReference type="OrthoDB" id="1440079at2"/>
<evidence type="ECO:0000313" key="2">
    <source>
        <dbReference type="Proteomes" id="UP000198901"/>
    </source>
</evidence>
<gene>
    <name evidence="1" type="ORF">SAMN04488090_3800</name>
</gene>
<proteinExistence type="predicted"/>
<reference evidence="1 2" key="1">
    <citation type="submission" date="2016-10" db="EMBL/GenBank/DDBJ databases">
        <authorList>
            <person name="de Groot N.N."/>
        </authorList>
    </citation>
    <scope>NUCLEOTIDE SEQUENCE [LARGE SCALE GENOMIC DNA]</scope>
    <source>
        <strain evidence="1 2">DSM 21668</strain>
    </source>
</reference>
<evidence type="ECO:0000313" key="1">
    <source>
        <dbReference type="EMBL" id="SDM58702.1"/>
    </source>
</evidence>
<dbReference type="Pfam" id="PF13384">
    <property type="entry name" value="HTH_23"/>
    <property type="match status" value="1"/>
</dbReference>
<dbReference type="AlphaFoldDB" id="A0A1G9UFJ0"/>
<dbReference type="RefSeq" id="WP_093205877.1">
    <property type="nucleotide sequence ID" value="NZ_FNGS01000007.1"/>
</dbReference>
<dbReference type="InterPro" id="IPR009057">
    <property type="entry name" value="Homeodomain-like_sf"/>
</dbReference>
<protein>
    <submittedName>
        <fullName evidence="1">Transposase</fullName>
    </submittedName>
</protein>
<dbReference type="SUPFAM" id="SSF46689">
    <property type="entry name" value="Homeodomain-like"/>
    <property type="match status" value="1"/>
</dbReference>
<keyword evidence="2" id="KW-1185">Reference proteome</keyword>